<feature type="compositionally biased region" description="Low complexity" evidence="1">
    <location>
        <begin position="441"/>
        <end position="451"/>
    </location>
</feature>
<evidence type="ECO:0000256" key="1">
    <source>
        <dbReference type="SAM" id="MobiDB-lite"/>
    </source>
</evidence>
<dbReference type="Proteomes" id="UP000447873">
    <property type="component" value="Unassembled WGS sequence"/>
</dbReference>
<reference evidence="2 4" key="1">
    <citation type="submission" date="2018-12" db="EMBL/GenBank/DDBJ databases">
        <title>Venturia inaequalis Genome Resource.</title>
        <authorList>
            <person name="Lichtner F.J."/>
        </authorList>
    </citation>
    <scope>NUCLEOTIDE SEQUENCE [LARGE SCALE GENOMIC DNA]</scope>
    <source>
        <strain evidence="2 4">120213</strain>
        <strain evidence="3 5">DMI_063113</strain>
    </source>
</reference>
<feature type="compositionally biased region" description="Low complexity" evidence="1">
    <location>
        <begin position="18"/>
        <end position="27"/>
    </location>
</feature>
<organism evidence="2 4">
    <name type="scientific">Venturia inaequalis</name>
    <name type="common">Apple scab fungus</name>
    <dbReference type="NCBI Taxonomy" id="5025"/>
    <lineage>
        <taxon>Eukaryota</taxon>
        <taxon>Fungi</taxon>
        <taxon>Dikarya</taxon>
        <taxon>Ascomycota</taxon>
        <taxon>Pezizomycotina</taxon>
        <taxon>Dothideomycetes</taxon>
        <taxon>Pleosporomycetidae</taxon>
        <taxon>Venturiales</taxon>
        <taxon>Venturiaceae</taxon>
        <taxon>Venturia</taxon>
    </lineage>
</organism>
<feature type="compositionally biased region" description="Polar residues" evidence="1">
    <location>
        <begin position="110"/>
        <end position="120"/>
    </location>
</feature>
<feature type="compositionally biased region" description="Polar residues" evidence="1">
    <location>
        <begin position="239"/>
        <end position="248"/>
    </location>
</feature>
<evidence type="ECO:0000313" key="5">
    <source>
        <dbReference type="Proteomes" id="UP000490939"/>
    </source>
</evidence>
<dbReference type="EMBL" id="WNWS01000117">
    <property type="protein sequence ID" value="KAE9979501.1"/>
    <property type="molecule type" value="Genomic_DNA"/>
</dbReference>
<gene>
    <name evidence="3" type="ORF">EG327_006585</name>
    <name evidence="2" type="ORF">EG328_000828</name>
</gene>
<feature type="region of interest" description="Disordered" evidence="1">
    <location>
        <begin position="197"/>
        <end position="571"/>
    </location>
</feature>
<evidence type="ECO:0000313" key="3">
    <source>
        <dbReference type="EMBL" id="KAE9980375.1"/>
    </source>
</evidence>
<feature type="compositionally biased region" description="Polar residues" evidence="1">
    <location>
        <begin position="560"/>
        <end position="571"/>
    </location>
</feature>
<dbReference type="AlphaFoldDB" id="A0A8H3UZQ8"/>
<feature type="region of interest" description="Disordered" evidence="1">
    <location>
        <begin position="1"/>
        <end position="178"/>
    </location>
</feature>
<feature type="compositionally biased region" description="Basic and acidic residues" evidence="1">
    <location>
        <begin position="7"/>
        <end position="17"/>
    </location>
</feature>
<feature type="compositionally biased region" description="Polar residues" evidence="1">
    <location>
        <begin position="425"/>
        <end position="434"/>
    </location>
</feature>
<feature type="compositionally biased region" description="Polar residues" evidence="1">
    <location>
        <begin position="386"/>
        <end position="396"/>
    </location>
</feature>
<proteinExistence type="predicted"/>
<dbReference type="Proteomes" id="UP000490939">
    <property type="component" value="Unassembled WGS sequence"/>
</dbReference>
<evidence type="ECO:0000313" key="4">
    <source>
        <dbReference type="Proteomes" id="UP000447873"/>
    </source>
</evidence>
<protein>
    <submittedName>
        <fullName evidence="2">Uncharacterized protein</fullName>
    </submittedName>
</protein>
<name>A0A8H3UZQ8_VENIN</name>
<feature type="compositionally biased region" description="Polar residues" evidence="1">
    <location>
        <begin position="31"/>
        <end position="50"/>
    </location>
</feature>
<comment type="caution">
    <text evidence="2">The sequence shown here is derived from an EMBL/GenBank/DDBJ whole genome shotgun (WGS) entry which is preliminary data.</text>
</comment>
<feature type="compositionally biased region" description="Low complexity" evidence="1">
    <location>
        <begin position="214"/>
        <end position="227"/>
    </location>
</feature>
<keyword evidence="5" id="KW-1185">Reference proteome</keyword>
<accession>A0A8H3UZQ8</accession>
<feature type="compositionally biased region" description="Polar residues" evidence="1">
    <location>
        <begin position="498"/>
        <end position="507"/>
    </location>
</feature>
<dbReference type="EMBL" id="WNWR01000389">
    <property type="protein sequence ID" value="KAE9980375.1"/>
    <property type="molecule type" value="Genomic_DNA"/>
</dbReference>
<evidence type="ECO:0000313" key="2">
    <source>
        <dbReference type="EMBL" id="KAE9979501.1"/>
    </source>
</evidence>
<sequence length="595" mass="64108">MSSSNPFRRDQPTDRIESSAASVASEAPQLFASNRNETSSDNNGADFSSKPSSTGISPPPQSPSSLPARPHPPFPVQRQQSDHDDSTGLGYLSSGSRQVVTGVPDPFDAISSSGDEGQSTDTERMSESVDSIRAAPSMPPNPFTRTLATIEEPWRSSPSQNHAYEEVESSQRNRRMPRASMDVNAFKNLLMTGKATVDVPPRTKAPSITLADNSSSTDTSSISRQSPSEPPYEIGLETPRTSYEQSISEIGDESTHLLQGSQKHDRARPLPPKHRYGKAVAPQGPQIVSFADFNPSFKSSSPSSVPIVFSSASPTSPTRTDLNKPLPLPPRPSSRDSASIDNDVLSPRRSLDTSEVTENVPPKKIPPTIPLARRASRHGSLPVLRTRSNTQTSNASAKDESETRSISESINSSKAPPPPPKRRSNVITIPQNYTPDDDAGSLTLSRTSSLRSPPPVPAARNRSLSQLSSPSSSSLSSGIISPPPPPPPRRSVNRRSSKGSIEMSSPLGSRRVSQEVGRSSFDSDHRRGSMGSILKEYSITEEVGKSEAEAGTPAPPPLPQESTQAQSQQTKDILADMEAFQREIDELKKKFEDGR</sequence>
<feature type="compositionally biased region" description="Low complexity" evidence="1">
    <location>
        <begin position="295"/>
        <end position="314"/>
    </location>
</feature>
<feature type="compositionally biased region" description="Low complexity" evidence="1">
    <location>
        <begin position="460"/>
        <end position="480"/>
    </location>
</feature>